<sequence>MKVVRKDDEGRITVESDGGRVLGELSYEINDGTLKVTKYEVEDEFGGLDGYAAYLLEDAVGEVVAEKELQVLEA</sequence>
<dbReference type="RefSeq" id="WP_262068339.1">
    <property type="nucleotide sequence ID" value="NZ_JAMXOC010000003.1"/>
</dbReference>
<evidence type="ECO:0000313" key="2">
    <source>
        <dbReference type="Proteomes" id="UP001523565"/>
    </source>
</evidence>
<protein>
    <submittedName>
        <fullName evidence="1">Uncharacterized protein</fullName>
    </submittedName>
</protein>
<comment type="caution">
    <text evidence="1">The sequence shown here is derived from an EMBL/GenBank/DDBJ whole genome shotgun (WGS) entry which is preliminary data.</text>
</comment>
<organism evidence="1 2">
    <name type="scientific">Ohessyouella blattaphilus</name>
    <dbReference type="NCBI Taxonomy" id="2949333"/>
    <lineage>
        <taxon>Bacteria</taxon>
        <taxon>Bacillati</taxon>
        <taxon>Bacillota</taxon>
        <taxon>Clostridia</taxon>
        <taxon>Lachnospirales</taxon>
        <taxon>Lachnospiraceae</taxon>
        <taxon>Ohessyouella</taxon>
    </lineage>
</organism>
<accession>A0ABT1EFE7</accession>
<evidence type="ECO:0000313" key="1">
    <source>
        <dbReference type="EMBL" id="MCP1109430.1"/>
    </source>
</evidence>
<name>A0ABT1EFE7_9FIRM</name>
<dbReference type="Proteomes" id="UP001523565">
    <property type="component" value="Unassembled WGS sequence"/>
</dbReference>
<proteinExistence type="predicted"/>
<reference evidence="1 2" key="1">
    <citation type="journal article" date="2022" name="Genome Biol. Evol.">
        <title>Host diet, physiology and behaviors set the stage for Lachnospiraceae cladogenesis.</title>
        <authorList>
            <person name="Vera-Ponce De Leon A."/>
            <person name="Schneider M."/>
            <person name="Jahnes B.C."/>
            <person name="Sadowski V."/>
            <person name="Camuy-Velez L.A."/>
            <person name="Duan J."/>
            <person name="Sabree Z.L."/>
        </authorList>
    </citation>
    <scope>NUCLEOTIDE SEQUENCE [LARGE SCALE GENOMIC DNA]</scope>
    <source>
        <strain evidence="1 2">PAL227</strain>
    </source>
</reference>
<keyword evidence="2" id="KW-1185">Reference proteome</keyword>
<gene>
    <name evidence="1" type="ORF">NK118_04095</name>
</gene>
<dbReference type="Gene3D" id="3.40.630.30">
    <property type="match status" value="1"/>
</dbReference>
<dbReference type="EMBL" id="JAMZFV010000003">
    <property type="protein sequence ID" value="MCP1109430.1"/>
    <property type="molecule type" value="Genomic_DNA"/>
</dbReference>